<dbReference type="Proteomes" id="UP000663124">
    <property type="component" value="Plasmid p1"/>
</dbReference>
<organism evidence="1 2">
    <name type="scientific">Leptospira interrogans serovar Canicola</name>
    <dbReference type="NCBI Taxonomy" id="211880"/>
    <lineage>
        <taxon>Bacteria</taxon>
        <taxon>Pseudomonadati</taxon>
        <taxon>Spirochaetota</taxon>
        <taxon>Spirochaetia</taxon>
        <taxon>Leptospirales</taxon>
        <taxon>Leptospiraceae</taxon>
        <taxon>Leptospira</taxon>
    </lineage>
</organism>
<gene>
    <name evidence="1" type="ORF">Lepto782_22580</name>
</gene>
<evidence type="ECO:0000313" key="2">
    <source>
        <dbReference type="Proteomes" id="UP000663124"/>
    </source>
</evidence>
<proteinExistence type="predicted"/>
<protein>
    <submittedName>
        <fullName evidence="1">Uncharacterized protein</fullName>
    </submittedName>
</protein>
<dbReference type="AlphaFoldDB" id="A0AAP9WF89"/>
<geneLocation type="plasmid" evidence="1 2">
    <name>p1</name>
</geneLocation>
<reference evidence="1" key="1">
    <citation type="submission" date="2019-09" db="EMBL/GenBank/DDBJ databases">
        <title>Comparative Genomics of Leptospira interrogans Reveals Genome Plasticity - A Common Adaptive Strategy for Survival in Various Hosts.</title>
        <authorList>
            <person name="Ramli S.R."/>
            <person name="Bunk B."/>
            <person name="Goris M."/>
            <person name="Bhuju S."/>
            <person name="Jarek M."/>
            <person name="Sproer C."/>
            <person name="Mustakim S."/>
            <person name="Strommenger B."/>
            <person name="Pessler F."/>
        </authorList>
    </citation>
    <scope>NUCLEOTIDE SEQUENCE</scope>
    <source>
        <strain evidence="1">782</strain>
        <plasmid evidence="1">p1</plasmid>
    </source>
</reference>
<keyword evidence="1" id="KW-0614">Plasmid</keyword>
<name>A0AAP9WF89_LEPIR</name>
<accession>A0AAP9WF89</accession>
<dbReference type="RefSeq" id="WP_000910485.1">
    <property type="nucleotide sequence ID" value="NZ_CP043886.1"/>
</dbReference>
<sequence>MLKEELNNIIFYIINNYNQFIGSLFNPWKDLPSVFREKLLALESEINDQFENDYLHKLPKHTDLIDDLSKTLYRAESNPSFAIKVDFLLSEILIPKLIEFSFPEDITNSPLIKKCPKLLGLFDAEGLISSKSLKIGSHLNFEIDNMTFGFHESISYDLQLLLFNLISTGVNVLFRPDLLNVAETDNFQIPFYKASVFGRPFDIKLFTQRILKSKEKWLFERFQDPDDHSYSKNIYRFEVLRTEREKIFYLTELLPIRPESVDSNSIRTYILHSESDAKNEKFIHIDASLLQYNADTYRRRSSSLIDVKVKADYHYKVFRINNEISIDLWWKILVSLYPKNELIMEFLSGETHS</sequence>
<dbReference type="EMBL" id="CP043886">
    <property type="protein sequence ID" value="QOI44982.1"/>
    <property type="molecule type" value="Genomic_DNA"/>
</dbReference>
<evidence type="ECO:0000313" key="1">
    <source>
        <dbReference type="EMBL" id="QOI44982.1"/>
    </source>
</evidence>